<gene>
    <name evidence="1" type="ORF">HZI73_10930</name>
</gene>
<keyword evidence="2" id="KW-1185">Reference proteome</keyword>
<evidence type="ECO:0000313" key="2">
    <source>
        <dbReference type="Proteomes" id="UP000683246"/>
    </source>
</evidence>
<dbReference type="Proteomes" id="UP000683246">
    <property type="component" value="Chromosome"/>
</dbReference>
<evidence type="ECO:0000313" key="1">
    <source>
        <dbReference type="EMBL" id="QUI22771.1"/>
    </source>
</evidence>
<name>A0A8J8MJV0_9FIRM</name>
<dbReference type="AlphaFoldDB" id="A0A8J8MJV0"/>
<dbReference type="PROSITE" id="PS52050">
    <property type="entry name" value="WYL"/>
    <property type="match status" value="1"/>
</dbReference>
<accession>A0A8J8MJV0</accession>
<proteinExistence type="predicted"/>
<protein>
    <submittedName>
        <fullName evidence="1">WYL domain-containing protein</fullName>
    </submittedName>
</protein>
<reference evidence="1" key="1">
    <citation type="submission" date="2020-07" db="EMBL/GenBank/DDBJ databases">
        <title>Vallitalea pronyensis genome.</title>
        <authorList>
            <person name="Postec A."/>
        </authorList>
    </citation>
    <scope>NUCLEOTIDE SEQUENCE</scope>
    <source>
        <strain evidence="1">FatNI3</strain>
    </source>
</reference>
<dbReference type="RefSeq" id="WP_212698266.1">
    <property type="nucleotide sequence ID" value="NZ_CP058649.1"/>
</dbReference>
<dbReference type="EMBL" id="CP058649">
    <property type="protein sequence ID" value="QUI22771.1"/>
    <property type="molecule type" value="Genomic_DNA"/>
</dbReference>
<dbReference type="KEGG" id="vpy:HZI73_10930"/>
<organism evidence="1 2">
    <name type="scientific">Vallitalea pronyensis</name>
    <dbReference type="NCBI Taxonomy" id="1348613"/>
    <lineage>
        <taxon>Bacteria</taxon>
        <taxon>Bacillati</taxon>
        <taxon>Bacillota</taxon>
        <taxon>Clostridia</taxon>
        <taxon>Lachnospirales</taxon>
        <taxon>Vallitaleaceae</taxon>
        <taxon>Vallitalea</taxon>
    </lineage>
</organism>
<sequence length="419" mass="49619">MAGFNELVKNHERIRHYIRDFLIYGYKSRNDYAYNSSRSYDNERRRIESYLGDYIRTEHSTRGKRMFISSDTQNMEQNPLSKTWMTKSFTRNDIMLHFMILDTLSSESNLSANAISDVIYERYLSRVDITKPPDTMTIRNKLKEYTMKGYLTSTKKGRSLVYALGTSPIKSLTKTLVKKLYMACGYYQNVIPVGIIGTFIQQKIQDVKDLATFSFRHFYIAHTLDDNILLQLLFALKRHTWVDIHIYNRRQDTVLQLKILPLKIIQNVSLGRRYVSAYSYYTKRYSNYRLDYIRKVTRGHLVKAFQAYQDTLATLRKDTWGINIYHQKDLESVKMTLHIDEAHEQYLIDRIHREGRHGELNKMTNNTFCYEILVIDANEMIPWLRTFIGRIIAFECSNGVIERKFIDDIRKMIDMYGGE</sequence>